<comment type="pathway">
    <text evidence="7">Protein modification; lipoprotein biosynthesis (diacylglyceryl transfer).</text>
</comment>
<evidence type="ECO:0000256" key="1">
    <source>
        <dbReference type="ARBA" id="ARBA00007150"/>
    </source>
</evidence>
<dbReference type="HAMAP" id="MF_01147">
    <property type="entry name" value="Lgt"/>
    <property type="match status" value="1"/>
</dbReference>
<dbReference type="PANTHER" id="PTHR30589:SF0">
    <property type="entry name" value="PHOSPHATIDYLGLYCEROL--PROLIPOPROTEIN DIACYLGLYCERYL TRANSFERASE"/>
    <property type="match status" value="1"/>
</dbReference>
<keyword evidence="3 7" id="KW-0808">Transferase</keyword>
<comment type="subcellular location">
    <subcellularLocation>
        <location evidence="7">Cell membrane</location>
        <topology evidence="7">Multi-pass membrane protein</topology>
    </subcellularLocation>
</comment>
<name>A0A2G9ZLE8_9BACT</name>
<evidence type="ECO:0000256" key="7">
    <source>
        <dbReference type="HAMAP-Rule" id="MF_01147"/>
    </source>
</evidence>
<evidence type="ECO:0000313" key="8">
    <source>
        <dbReference type="EMBL" id="PIP33996.1"/>
    </source>
</evidence>
<comment type="caution">
    <text evidence="8">The sequence shown here is derived from an EMBL/GenBank/DDBJ whole genome shotgun (WGS) entry which is preliminary data.</text>
</comment>
<sequence>MFYFLHNNIPQAILIKIGPISIYWYGLLIALGLIIGTQIVFYLAKQYQENKDLLADLIFGLMLAGLIGARLYDVIIEYEYYFDNISEIVKVWHGGLAIHGGLIAAGFYLWFFSRRRGKNFWFLGSLLTPALAFAQAIGRFGNYFNQELYGRPTNLPWGIPIEAGHRLPELSAFSYFHPTFIYESLGNLIIFMILLFMHKKIDNRFGQKYRLIVFVYFFAYSLLRFNLEWIRVDPTWEFFGWRWPQIVSLAVFAALAWLGKKELSHFVRLIITKNRISRKINS</sequence>
<evidence type="ECO:0000256" key="3">
    <source>
        <dbReference type="ARBA" id="ARBA00022679"/>
    </source>
</evidence>
<dbReference type="NCBIfam" id="TIGR00544">
    <property type="entry name" value="lgt"/>
    <property type="match status" value="1"/>
</dbReference>
<keyword evidence="2 7" id="KW-1003">Cell membrane</keyword>
<dbReference type="GO" id="GO:0005886">
    <property type="term" value="C:plasma membrane"/>
    <property type="evidence" value="ECO:0007669"/>
    <property type="project" value="UniProtKB-SubCell"/>
</dbReference>
<gene>
    <name evidence="7 8" type="primary">lgt</name>
    <name evidence="8" type="ORF">COX22_01315</name>
</gene>
<dbReference type="PROSITE" id="PS01311">
    <property type="entry name" value="LGT"/>
    <property type="match status" value="1"/>
</dbReference>
<keyword evidence="4 7" id="KW-0812">Transmembrane</keyword>
<evidence type="ECO:0000313" key="9">
    <source>
        <dbReference type="Proteomes" id="UP000230729"/>
    </source>
</evidence>
<reference evidence="8 9" key="1">
    <citation type="submission" date="2017-09" db="EMBL/GenBank/DDBJ databases">
        <title>Depth-based differentiation of microbial function through sediment-hosted aquifers and enrichment of novel symbionts in the deep terrestrial subsurface.</title>
        <authorList>
            <person name="Probst A.J."/>
            <person name="Ladd B."/>
            <person name="Jarett J.K."/>
            <person name="Geller-Mcgrath D.E."/>
            <person name="Sieber C.M."/>
            <person name="Emerson J.B."/>
            <person name="Anantharaman K."/>
            <person name="Thomas B.C."/>
            <person name="Malmstrom R."/>
            <person name="Stieglmeier M."/>
            <person name="Klingl A."/>
            <person name="Woyke T."/>
            <person name="Ryan C.M."/>
            <person name="Banfield J.F."/>
        </authorList>
    </citation>
    <scope>NUCLEOTIDE SEQUENCE [LARGE SCALE GENOMIC DNA]</scope>
    <source>
        <strain evidence="8">CG23_combo_of_CG06-09_8_20_14_all_49_15</strain>
    </source>
</reference>
<dbReference type="EC" id="2.5.1.145" evidence="7"/>
<dbReference type="UniPathway" id="UPA00664"/>
<comment type="function">
    <text evidence="7">Catalyzes the transfer of the diacylglyceryl group from phosphatidylglycerol to the sulfhydryl group of the N-terminal cysteine of a prolipoprotein, the first step in the formation of mature lipoproteins.</text>
</comment>
<feature type="transmembrane region" description="Helical" evidence="7">
    <location>
        <begin position="22"/>
        <end position="44"/>
    </location>
</feature>
<keyword evidence="6 7" id="KW-0472">Membrane</keyword>
<evidence type="ECO:0000256" key="4">
    <source>
        <dbReference type="ARBA" id="ARBA00022692"/>
    </source>
</evidence>
<feature type="transmembrane region" description="Helical" evidence="7">
    <location>
        <begin position="119"/>
        <end position="138"/>
    </location>
</feature>
<feature type="transmembrane region" description="Helical" evidence="7">
    <location>
        <begin position="239"/>
        <end position="258"/>
    </location>
</feature>
<dbReference type="Pfam" id="PF01790">
    <property type="entry name" value="LGT"/>
    <property type="match status" value="1"/>
</dbReference>
<dbReference type="AlphaFoldDB" id="A0A2G9ZLE8"/>
<dbReference type="GO" id="GO:0008961">
    <property type="term" value="F:phosphatidylglycerol-prolipoprotein diacylglyceryl transferase activity"/>
    <property type="evidence" value="ECO:0007669"/>
    <property type="project" value="UniProtKB-UniRule"/>
</dbReference>
<comment type="catalytic activity">
    <reaction evidence="7">
        <text>L-cysteinyl-[prolipoprotein] + a 1,2-diacyl-sn-glycero-3-phospho-(1'-sn-glycerol) = an S-1,2-diacyl-sn-glyceryl-L-cysteinyl-[prolipoprotein] + sn-glycerol 1-phosphate + H(+)</text>
        <dbReference type="Rhea" id="RHEA:56712"/>
        <dbReference type="Rhea" id="RHEA-COMP:14679"/>
        <dbReference type="Rhea" id="RHEA-COMP:14680"/>
        <dbReference type="ChEBI" id="CHEBI:15378"/>
        <dbReference type="ChEBI" id="CHEBI:29950"/>
        <dbReference type="ChEBI" id="CHEBI:57685"/>
        <dbReference type="ChEBI" id="CHEBI:64716"/>
        <dbReference type="ChEBI" id="CHEBI:140658"/>
        <dbReference type="EC" id="2.5.1.145"/>
    </reaction>
</comment>
<dbReference type="PANTHER" id="PTHR30589">
    <property type="entry name" value="PROLIPOPROTEIN DIACYLGLYCERYL TRANSFERASE"/>
    <property type="match status" value="1"/>
</dbReference>
<proteinExistence type="inferred from homology"/>
<keyword evidence="5 7" id="KW-1133">Transmembrane helix</keyword>
<evidence type="ECO:0000256" key="5">
    <source>
        <dbReference type="ARBA" id="ARBA00022989"/>
    </source>
</evidence>
<feature type="transmembrane region" description="Helical" evidence="7">
    <location>
        <begin position="209"/>
        <end position="227"/>
    </location>
</feature>
<feature type="transmembrane region" description="Helical" evidence="7">
    <location>
        <begin position="92"/>
        <end position="112"/>
    </location>
</feature>
<protein>
    <recommendedName>
        <fullName evidence="7">Phosphatidylglycerol--prolipoprotein diacylglyceryl transferase</fullName>
        <ecNumber evidence="7">2.5.1.145</ecNumber>
    </recommendedName>
</protein>
<dbReference type="InterPro" id="IPR001640">
    <property type="entry name" value="Lgt"/>
</dbReference>
<dbReference type="GO" id="GO:0042158">
    <property type="term" value="P:lipoprotein biosynthetic process"/>
    <property type="evidence" value="ECO:0007669"/>
    <property type="project" value="UniProtKB-UniRule"/>
</dbReference>
<dbReference type="Proteomes" id="UP000230729">
    <property type="component" value="Unassembled WGS sequence"/>
</dbReference>
<evidence type="ECO:0000256" key="6">
    <source>
        <dbReference type="ARBA" id="ARBA00023136"/>
    </source>
</evidence>
<evidence type="ECO:0000256" key="2">
    <source>
        <dbReference type="ARBA" id="ARBA00022475"/>
    </source>
</evidence>
<comment type="similarity">
    <text evidence="1 7">Belongs to the Lgt family.</text>
</comment>
<feature type="binding site" evidence="7">
    <location>
        <position position="139"/>
    </location>
    <ligand>
        <name>a 1,2-diacyl-sn-glycero-3-phospho-(1'-sn-glycerol)</name>
        <dbReference type="ChEBI" id="CHEBI:64716"/>
    </ligand>
</feature>
<feature type="transmembrane region" description="Helical" evidence="7">
    <location>
        <begin position="175"/>
        <end position="197"/>
    </location>
</feature>
<organism evidence="8 9">
    <name type="scientific">Candidatus Falkowbacteria bacterium CG23_combo_of_CG06-09_8_20_14_all_49_15</name>
    <dbReference type="NCBI Taxonomy" id="1974572"/>
    <lineage>
        <taxon>Bacteria</taxon>
        <taxon>Candidatus Falkowiibacteriota</taxon>
    </lineage>
</organism>
<feature type="transmembrane region" description="Helical" evidence="7">
    <location>
        <begin position="53"/>
        <end position="72"/>
    </location>
</feature>
<keyword evidence="8" id="KW-0449">Lipoprotein</keyword>
<accession>A0A2G9ZLE8</accession>
<dbReference type="EMBL" id="PCSD01000028">
    <property type="protein sequence ID" value="PIP33996.1"/>
    <property type="molecule type" value="Genomic_DNA"/>
</dbReference>